<evidence type="ECO:0000256" key="1">
    <source>
        <dbReference type="SAM" id="MobiDB-lite"/>
    </source>
</evidence>
<dbReference type="EMBL" id="ATAM02000007">
    <property type="protein sequence ID" value="KAL0247046.1"/>
    <property type="molecule type" value="Genomic_DNA"/>
</dbReference>
<evidence type="ECO:0000313" key="3">
    <source>
        <dbReference type="Proteomes" id="UP000054399"/>
    </source>
</evidence>
<gene>
    <name evidence="2" type="ORF">I308_104079</name>
</gene>
<feature type="compositionally biased region" description="Polar residues" evidence="1">
    <location>
        <begin position="58"/>
        <end position="71"/>
    </location>
</feature>
<feature type="compositionally biased region" description="Basic and acidic residues" evidence="1">
    <location>
        <begin position="102"/>
        <end position="113"/>
    </location>
</feature>
<feature type="compositionally biased region" description="Low complexity" evidence="1">
    <location>
        <begin position="74"/>
        <end position="83"/>
    </location>
</feature>
<proteinExistence type="predicted"/>
<reference evidence="3" key="1">
    <citation type="submission" date="2015-01" db="EMBL/GenBank/DDBJ databases">
        <title>The Genome Sequence of Cryptococcus gattii MMRL2647.</title>
        <authorList>
            <consortium name="The Broad Institute Genomics Platform"/>
            <person name="Cuomo C."/>
            <person name="Litvintseva A."/>
            <person name="Chen Y."/>
            <person name="Heitman J."/>
            <person name="Sun S."/>
            <person name="Springer D."/>
            <person name="Dromer F."/>
            <person name="Young S."/>
            <person name="Zeng Q."/>
            <person name="Gargeya S."/>
            <person name="Abouelleil A."/>
            <person name="Alvarado L."/>
            <person name="Chapman S.B."/>
            <person name="Gainer-Dewar J."/>
            <person name="Goldberg J."/>
            <person name="Griggs A."/>
            <person name="Gujja S."/>
            <person name="Hansen M."/>
            <person name="Howarth C."/>
            <person name="Imamovic A."/>
            <person name="Larimer J."/>
            <person name="Murphy C."/>
            <person name="Naylor J."/>
            <person name="Pearson M."/>
            <person name="Priest M."/>
            <person name="Roberts A."/>
            <person name="Saif S."/>
            <person name="Shea T."/>
            <person name="Sykes S."/>
            <person name="Wortman J."/>
            <person name="Nusbaum C."/>
            <person name="Birren B."/>
        </authorList>
    </citation>
    <scope>NUCLEOTIDE SEQUENCE [LARGE SCALE GENOMIC DNA]</scope>
    <source>
        <strain evidence="3">IND107</strain>
    </source>
</reference>
<evidence type="ECO:0000313" key="2">
    <source>
        <dbReference type="EMBL" id="KAL0247046.1"/>
    </source>
</evidence>
<reference evidence="2 3" key="2">
    <citation type="submission" date="2024-01" db="EMBL/GenBank/DDBJ databases">
        <title>Comparative genomics of Cryptococcus and Kwoniella reveals pathogenesis evolution and contrasting modes of karyotype evolution via chromosome fusion or intercentromeric recombination.</title>
        <authorList>
            <person name="Coelho M.A."/>
            <person name="David-Palma M."/>
            <person name="Shea T."/>
            <person name="Bowers K."/>
            <person name="Mcginley-Smith S."/>
            <person name="Mohammad A.W."/>
            <person name="Gnirke A."/>
            <person name="Yurkov A.M."/>
            <person name="Nowrousian M."/>
            <person name="Sun S."/>
            <person name="Cuomo C.A."/>
            <person name="Heitman J."/>
        </authorList>
    </citation>
    <scope>NUCLEOTIDE SEQUENCE [LARGE SCALE GENOMIC DNA]</scope>
    <source>
        <strain evidence="2 3">IND107</strain>
    </source>
</reference>
<feature type="compositionally biased region" description="Low complexity" evidence="1">
    <location>
        <begin position="39"/>
        <end position="56"/>
    </location>
</feature>
<dbReference type="Proteomes" id="UP000054399">
    <property type="component" value="Unassembled WGS sequence"/>
</dbReference>
<dbReference type="GeneID" id="91990935"/>
<name>A0ABR3BPC1_9TREE</name>
<protein>
    <submittedName>
        <fullName evidence="2">Uncharacterized protein</fullName>
    </submittedName>
</protein>
<keyword evidence="3" id="KW-1185">Reference proteome</keyword>
<accession>A0ABR3BPC1</accession>
<organism evidence="2 3">
    <name type="scientific">Cryptococcus tetragattii IND107</name>
    <dbReference type="NCBI Taxonomy" id="1296105"/>
    <lineage>
        <taxon>Eukaryota</taxon>
        <taxon>Fungi</taxon>
        <taxon>Dikarya</taxon>
        <taxon>Basidiomycota</taxon>
        <taxon>Agaricomycotina</taxon>
        <taxon>Tremellomycetes</taxon>
        <taxon>Tremellales</taxon>
        <taxon>Cryptococcaceae</taxon>
        <taxon>Cryptococcus</taxon>
        <taxon>Cryptococcus gattii species complex</taxon>
    </lineage>
</organism>
<dbReference type="RefSeq" id="XP_066613007.1">
    <property type="nucleotide sequence ID" value="XM_066758559.1"/>
</dbReference>
<comment type="caution">
    <text evidence="2">The sequence shown here is derived from an EMBL/GenBank/DDBJ whole genome shotgun (WGS) entry which is preliminary data.</text>
</comment>
<sequence length="179" mass="19231">MSTQSSPCRTPQYLTESFISTNRTGIPMPNLSLLDYDSSAEPDSSSPSFSLIQPSPSTRPTGGTSISSSVPRLSFARSRSSAFPIYNNQSGDDPGNSHYYNHSHDDDQVHEHGNSSTLFLKPIDPTVGPQNCDGSVHTATVNYQRLAANLSAKLHEEIMNAKWDDGANGGAADAGKRND</sequence>
<feature type="region of interest" description="Disordered" evidence="1">
    <location>
        <begin position="20"/>
        <end position="114"/>
    </location>
</feature>